<sequence>MAATLPNAPVISLGDNILVQPPLSRCGHGPGLILIRPRIFAACQAQNTSLDPEPLQKWAEESYAVAQVTLDAATSADETRVLEMVKIALEGLVAREECGKKDAFGLLVYGSKADYAAEFASILATIAAMTTVAAVVCLDAWPVPTTTPVVLHLPGKEKVQPEPHAAVYTYPETASSAFAVPGHADFRIASAGVAHTRSLTFLKKHMDGPFFDLEKIWDEHTYYEFGDRSVEKTMATMVQEPYVNHVPTLTGGVGRARLSKFYLEHFIFNNPADTSLELISRTVGTDRVVDEFIFCLTHNQEVDWLIPGIPPTGKPLRIPFTAVVNIRGDRLYHEHIAWDQATVLVQLGLLPEYLPYPYALPGGQLPGPGKRFEYRVPAAGAETALKLQDEHLVPSNGMFEYRQYGSHRPGKAIALRLAQDGYSVCINDIPSATDEISAVVAEINAQTQAEDSQRPRAIGIAADVTSSAAVEAMVRDTVAQLGPLTLMVANAGIAHINPLLETTEDEVDRVLAVNFKGVLHCYTHAARQMIAQGEPASAAGVDVYKILGAASIVAHKPLPLLGVYSASKWAVRGLTQALAMEMARHKITVNAYAPGIVGTAMWEEIDERLGGLEGRAKGESVKVYSERHVALGRTSVPDDVAGLVGGFLASRDSDYVTGQTMVVDGGIVFT</sequence>
<dbReference type="eggNOG" id="KOG1200">
    <property type="taxonomic scope" value="Eukaryota"/>
</dbReference>
<protein>
    <recommendedName>
        <fullName evidence="4">SnoaL-like domain-containing protein</fullName>
    </recommendedName>
</protein>
<dbReference type="PROSITE" id="PS00061">
    <property type="entry name" value="ADH_SHORT"/>
    <property type="match status" value="1"/>
</dbReference>
<accession>Q0CS56</accession>
<dbReference type="PRINTS" id="PR00080">
    <property type="entry name" value="SDRFAMILY"/>
</dbReference>
<name>Q0CS56_ASPTN</name>
<keyword evidence="1" id="KW-0521">NADP</keyword>
<dbReference type="PRINTS" id="PR00081">
    <property type="entry name" value="GDHRDH"/>
</dbReference>
<dbReference type="SUPFAM" id="SSF54427">
    <property type="entry name" value="NTF2-like"/>
    <property type="match status" value="1"/>
</dbReference>
<dbReference type="Pfam" id="PF13561">
    <property type="entry name" value="adh_short_C2"/>
    <property type="match status" value="1"/>
</dbReference>
<dbReference type="STRING" id="341663.Q0CS56"/>
<dbReference type="Proteomes" id="UP000007963">
    <property type="component" value="Unassembled WGS sequence"/>
</dbReference>
<dbReference type="Gene3D" id="3.10.450.50">
    <property type="match status" value="1"/>
</dbReference>
<dbReference type="Gene3D" id="3.40.50.720">
    <property type="entry name" value="NAD(P)-binding Rossmann-like Domain"/>
    <property type="match status" value="1"/>
</dbReference>
<dbReference type="InterPro" id="IPR002347">
    <property type="entry name" value="SDR_fam"/>
</dbReference>
<dbReference type="AlphaFoldDB" id="Q0CS56"/>
<dbReference type="VEuPathDB" id="FungiDB:ATEG_03478"/>
<evidence type="ECO:0008006" key="4">
    <source>
        <dbReference type="Google" id="ProtNLM"/>
    </source>
</evidence>
<reference evidence="3" key="1">
    <citation type="submission" date="2005-09" db="EMBL/GenBank/DDBJ databases">
        <title>Annotation of the Aspergillus terreus NIH2624 genome.</title>
        <authorList>
            <person name="Birren B.W."/>
            <person name="Lander E.S."/>
            <person name="Galagan J.E."/>
            <person name="Nusbaum C."/>
            <person name="Devon K."/>
            <person name="Henn M."/>
            <person name="Ma L.-J."/>
            <person name="Jaffe D.B."/>
            <person name="Butler J."/>
            <person name="Alvarez P."/>
            <person name="Gnerre S."/>
            <person name="Grabherr M."/>
            <person name="Kleber M."/>
            <person name="Mauceli E.W."/>
            <person name="Brockman W."/>
            <person name="Rounsley S."/>
            <person name="Young S.K."/>
            <person name="LaButti K."/>
            <person name="Pushparaj V."/>
            <person name="DeCaprio D."/>
            <person name="Crawford M."/>
            <person name="Koehrsen M."/>
            <person name="Engels R."/>
            <person name="Montgomery P."/>
            <person name="Pearson M."/>
            <person name="Howarth C."/>
            <person name="Larson L."/>
            <person name="Luoma S."/>
            <person name="White J."/>
            <person name="Alvarado L."/>
            <person name="Kodira C.D."/>
            <person name="Zeng Q."/>
            <person name="Oleary S."/>
            <person name="Yandava C."/>
            <person name="Denning D.W."/>
            <person name="Nierman W.C."/>
            <person name="Milne T."/>
            <person name="Madden K."/>
        </authorList>
    </citation>
    <scope>NUCLEOTIDE SEQUENCE [LARGE SCALE GENOMIC DNA]</scope>
    <source>
        <strain evidence="3">NIH 2624 / FGSC A1156</strain>
    </source>
</reference>
<dbReference type="PANTHER" id="PTHR38436">
    <property type="entry name" value="POLYKETIDE CYCLASE SNOAL-LIKE DOMAIN"/>
    <property type="match status" value="1"/>
</dbReference>
<dbReference type="InterPro" id="IPR020904">
    <property type="entry name" value="Sc_DH/Rdtase_CS"/>
</dbReference>
<dbReference type="PANTHER" id="PTHR38436:SF3">
    <property type="entry name" value="CARBOXYMETHYLENEBUTENOLIDASE-RELATED"/>
    <property type="match status" value="1"/>
</dbReference>
<dbReference type="SUPFAM" id="SSF51735">
    <property type="entry name" value="NAD(P)-binding Rossmann-fold domains"/>
    <property type="match status" value="1"/>
</dbReference>
<dbReference type="InterPro" id="IPR032710">
    <property type="entry name" value="NTF2-like_dom_sf"/>
</dbReference>
<dbReference type="OrthoDB" id="5440at2759"/>
<dbReference type="FunFam" id="3.40.50.720:FF:000084">
    <property type="entry name" value="Short-chain dehydrogenase reductase"/>
    <property type="match status" value="1"/>
</dbReference>
<dbReference type="GO" id="GO:0044550">
    <property type="term" value="P:secondary metabolite biosynthetic process"/>
    <property type="evidence" value="ECO:0007669"/>
    <property type="project" value="UniProtKB-ARBA"/>
</dbReference>
<gene>
    <name evidence="2" type="ORF">ATEG_03478</name>
</gene>
<organism evidence="2 3">
    <name type="scientific">Aspergillus terreus (strain NIH 2624 / FGSC A1156)</name>
    <dbReference type="NCBI Taxonomy" id="341663"/>
    <lineage>
        <taxon>Eukaryota</taxon>
        <taxon>Fungi</taxon>
        <taxon>Dikarya</taxon>
        <taxon>Ascomycota</taxon>
        <taxon>Pezizomycotina</taxon>
        <taxon>Eurotiomycetes</taxon>
        <taxon>Eurotiomycetidae</taxon>
        <taxon>Eurotiales</taxon>
        <taxon>Aspergillaceae</taxon>
        <taxon>Aspergillus</taxon>
        <taxon>Aspergillus subgen. Circumdati</taxon>
    </lineage>
</organism>
<dbReference type="GO" id="GO:0030638">
    <property type="term" value="P:polyketide metabolic process"/>
    <property type="evidence" value="ECO:0007669"/>
    <property type="project" value="InterPro"/>
</dbReference>
<dbReference type="InterPro" id="IPR036291">
    <property type="entry name" value="NAD(P)-bd_dom_sf"/>
</dbReference>
<dbReference type="HOGENOM" id="CLU_409912_0_0_1"/>
<dbReference type="EMBL" id="CH476597">
    <property type="protein sequence ID" value="EAU36752.1"/>
    <property type="molecule type" value="Genomic_DNA"/>
</dbReference>
<dbReference type="RefSeq" id="XP_001212656.1">
    <property type="nucleotide sequence ID" value="XM_001212656.1"/>
</dbReference>
<evidence type="ECO:0000313" key="2">
    <source>
        <dbReference type="EMBL" id="EAU36752.1"/>
    </source>
</evidence>
<evidence type="ECO:0000256" key="1">
    <source>
        <dbReference type="ARBA" id="ARBA00022857"/>
    </source>
</evidence>
<proteinExistence type="predicted"/>
<dbReference type="GeneID" id="4317586"/>
<evidence type="ECO:0000313" key="3">
    <source>
        <dbReference type="Proteomes" id="UP000007963"/>
    </source>
</evidence>
<dbReference type="GO" id="GO:0016491">
    <property type="term" value="F:oxidoreductase activity"/>
    <property type="evidence" value="ECO:0007669"/>
    <property type="project" value="UniProtKB-ARBA"/>
</dbReference>
<dbReference type="InterPro" id="IPR009959">
    <property type="entry name" value="Cyclase_SnoaL-like"/>
</dbReference>